<evidence type="ECO:0000259" key="1">
    <source>
        <dbReference type="PROSITE" id="PS50188"/>
    </source>
</evidence>
<organism evidence="2 3">
    <name type="scientific">Leptocoma aspasia</name>
    <dbReference type="NCBI Taxonomy" id="2585812"/>
    <lineage>
        <taxon>Eukaryota</taxon>
        <taxon>Metazoa</taxon>
        <taxon>Chordata</taxon>
        <taxon>Craniata</taxon>
        <taxon>Vertebrata</taxon>
        <taxon>Euteleostomi</taxon>
        <taxon>Archelosauria</taxon>
        <taxon>Archosauria</taxon>
        <taxon>Dinosauria</taxon>
        <taxon>Saurischia</taxon>
        <taxon>Theropoda</taxon>
        <taxon>Coelurosauria</taxon>
        <taxon>Aves</taxon>
        <taxon>Neognathae</taxon>
        <taxon>Neoaves</taxon>
        <taxon>Telluraves</taxon>
        <taxon>Australaves</taxon>
        <taxon>Passeriformes</taxon>
        <taxon>Passeroidea</taxon>
        <taxon>Nectariniidae</taxon>
        <taxon>Leptocoma</taxon>
    </lineage>
</organism>
<accession>A0A7L0UU90</accession>
<keyword evidence="3" id="KW-1185">Reference proteome</keyword>
<dbReference type="GO" id="GO:0016874">
    <property type="term" value="F:ligase activity"/>
    <property type="evidence" value="ECO:0007669"/>
    <property type="project" value="UniProtKB-KW"/>
</dbReference>
<dbReference type="EMBL" id="VXAX01000070">
    <property type="protein sequence ID" value="NXL69270.1"/>
    <property type="molecule type" value="Genomic_DNA"/>
</dbReference>
<dbReference type="InterPro" id="IPR050143">
    <property type="entry name" value="TRIM/RBCC"/>
</dbReference>
<dbReference type="SUPFAM" id="SSF49899">
    <property type="entry name" value="Concanavalin A-like lectins/glucanases"/>
    <property type="match status" value="1"/>
</dbReference>
<dbReference type="PROSITE" id="PS50188">
    <property type="entry name" value="B302_SPRY"/>
    <property type="match status" value="1"/>
</dbReference>
<dbReference type="InterPro" id="IPR003879">
    <property type="entry name" value="Butyrophylin_SPRY"/>
</dbReference>
<dbReference type="Pfam" id="PF13765">
    <property type="entry name" value="PRY"/>
    <property type="match status" value="1"/>
</dbReference>
<dbReference type="OrthoDB" id="6270329at2759"/>
<gene>
    <name evidence="2" type="primary">Trim39_0</name>
    <name evidence="2" type="ORF">LEPASP_R11281</name>
</gene>
<dbReference type="AlphaFoldDB" id="A0A7L0UU90"/>
<feature type="domain" description="B30.2/SPRY" evidence="1">
    <location>
        <begin position="1"/>
        <end position="169"/>
    </location>
</feature>
<dbReference type="PANTHER" id="PTHR24103">
    <property type="entry name" value="E3 UBIQUITIN-PROTEIN LIGASE TRIM"/>
    <property type="match status" value="1"/>
</dbReference>
<dbReference type="Gene3D" id="2.60.120.920">
    <property type="match status" value="1"/>
</dbReference>
<dbReference type="InterPro" id="IPR006574">
    <property type="entry name" value="PRY"/>
</dbReference>
<sequence>PSEQVTLDPQTANLNLVVDHKTVSFLGGKVTPRDTSKRFTGSPSVLGSQGFTSGRHYWEVNVGTEGSWAVGVALESVPRAACFSLLRSEKVWALHLDWDGQYTAECQVPFQVLVWEKLQKIRVCLDYDRGRVTFYNAKDMTQILQFKATFTEKVFPYFCLWSRGSLIKL</sequence>
<dbReference type="Proteomes" id="UP000558164">
    <property type="component" value="Unassembled WGS sequence"/>
</dbReference>
<dbReference type="PRINTS" id="PR01407">
    <property type="entry name" value="BUTYPHLNCDUF"/>
</dbReference>
<dbReference type="Pfam" id="PF00622">
    <property type="entry name" value="SPRY"/>
    <property type="match status" value="1"/>
</dbReference>
<evidence type="ECO:0000313" key="2">
    <source>
        <dbReference type="EMBL" id="NXL69270.1"/>
    </source>
</evidence>
<comment type="caution">
    <text evidence="2">The sequence shown here is derived from an EMBL/GenBank/DDBJ whole genome shotgun (WGS) entry which is preliminary data.</text>
</comment>
<dbReference type="InterPro" id="IPR003877">
    <property type="entry name" value="SPRY_dom"/>
</dbReference>
<feature type="non-terminal residue" evidence="2">
    <location>
        <position position="1"/>
    </location>
</feature>
<feature type="non-terminal residue" evidence="2">
    <location>
        <position position="169"/>
    </location>
</feature>
<dbReference type="InterPro" id="IPR013320">
    <property type="entry name" value="ConA-like_dom_sf"/>
</dbReference>
<evidence type="ECO:0000313" key="3">
    <source>
        <dbReference type="Proteomes" id="UP000558164"/>
    </source>
</evidence>
<dbReference type="SMART" id="SM00589">
    <property type="entry name" value="PRY"/>
    <property type="match status" value="1"/>
</dbReference>
<protein>
    <submittedName>
        <fullName evidence="2">TRI39 ligase</fullName>
    </submittedName>
</protein>
<keyword evidence="2" id="KW-0436">Ligase</keyword>
<dbReference type="InterPro" id="IPR043136">
    <property type="entry name" value="B30.2/SPRY_sf"/>
</dbReference>
<reference evidence="2 3" key="1">
    <citation type="submission" date="2019-09" db="EMBL/GenBank/DDBJ databases">
        <title>Bird 10,000 Genomes (B10K) Project - Family phase.</title>
        <authorList>
            <person name="Zhang G."/>
        </authorList>
    </citation>
    <scope>NUCLEOTIDE SEQUENCE [LARGE SCALE GENOMIC DNA]</scope>
    <source>
        <strain evidence="2">B10K-DU-001-35</strain>
        <tissue evidence="2">Muscle</tissue>
    </source>
</reference>
<dbReference type="SMART" id="SM00449">
    <property type="entry name" value="SPRY"/>
    <property type="match status" value="1"/>
</dbReference>
<proteinExistence type="predicted"/>
<name>A0A7L0UU90_9PASE</name>
<dbReference type="InterPro" id="IPR001870">
    <property type="entry name" value="B30.2/SPRY"/>
</dbReference>